<proteinExistence type="predicted"/>
<sequence length="42" mass="4971">MFVSKNTEIRYKRTTVLFVCVVCLYQKTLKFGTIALQFCVFM</sequence>
<organism evidence="1 2">
    <name type="scientific">Gardnerella pickettii JCP7719</name>
    <dbReference type="NCBI Taxonomy" id="1261061"/>
    <lineage>
        <taxon>Bacteria</taxon>
        <taxon>Bacillati</taxon>
        <taxon>Actinomycetota</taxon>
        <taxon>Actinomycetes</taxon>
        <taxon>Bifidobacteriales</taxon>
        <taxon>Bifidobacteriaceae</taxon>
        <taxon>Gardnerella</taxon>
        <taxon>Gardnerella pickettii</taxon>
    </lineage>
</organism>
<protein>
    <submittedName>
        <fullName evidence="1">Uncharacterized protein</fullName>
    </submittedName>
</protein>
<reference evidence="1 2" key="1">
    <citation type="submission" date="2013-06" db="EMBL/GenBank/DDBJ databases">
        <authorList>
            <person name="Weinstock G."/>
            <person name="Sodergren E."/>
            <person name="Lobos E.A."/>
            <person name="Fulton L."/>
            <person name="Fulton R."/>
            <person name="Courtney L."/>
            <person name="Fronick C."/>
            <person name="O'Laughlin M."/>
            <person name="Godfrey J."/>
            <person name="Wilson R.M."/>
            <person name="Miner T."/>
            <person name="Farmer C."/>
            <person name="Delehaunty K."/>
            <person name="Cordes M."/>
            <person name="Minx P."/>
            <person name="Tomlinson C."/>
            <person name="Chen J."/>
            <person name="Wollam A."/>
            <person name="Pepin K.H."/>
            <person name="Bhonagiri V."/>
            <person name="Zhang X."/>
            <person name="Warren W."/>
            <person name="Mitreva M."/>
            <person name="Mardis E.R."/>
            <person name="Wilson R.K."/>
        </authorList>
    </citation>
    <scope>NUCLEOTIDE SEQUENCE [LARGE SCALE GENOMIC DNA]</scope>
    <source>
        <strain evidence="1 2">JCP7719</strain>
    </source>
</reference>
<dbReference type="AlphaFoldDB" id="S4H1W6"/>
<dbReference type="Proteomes" id="UP000014601">
    <property type="component" value="Unassembled WGS sequence"/>
</dbReference>
<name>S4H1W6_9BIFI</name>
<dbReference type="EMBL" id="ATJO01000134">
    <property type="protein sequence ID" value="EPI49842.1"/>
    <property type="molecule type" value="Genomic_DNA"/>
</dbReference>
<comment type="caution">
    <text evidence="1">The sequence shown here is derived from an EMBL/GenBank/DDBJ whole genome shotgun (WGS) entry which is preliminary data.</text>
</comment>
<evidence type="ECO:0000313" key="1">
    <source>
        <dbReference type="EMBL" id="EPI49842.1"/>
    </source>
</evidence>
<dbReference type="HOGENOM" id="CLU_209055_0_0_11"/>
<evidence type="ECO:0000313" key="2">
    <source>
        <dbReference type="Proteomes" id="UP000014601"/>
    </source>
</evidence>
<gene>
    <name evidence="1" type="ORF">HMPREF1576_01355</name>
</gene>
<accession>S4H1W6</accession>